<evidence type="ECO:0000313" key="1">
    <source>
        <dbReference type="Proteomes" id="UP000887574"/>
    </source>
</evidence>
<reference evidence="2" key="1">
    <citation type="submission" date="2022-11" db="UniProtKB">
        <authorList>
            <consortium name="WormBaseParasite"/>
        </authorList>
    </citation>
    <scope>IDENTIFICATION</scope>
</reference>
<protein>
    <submittedName>
        <fullName evidence="2">Uncharacterized protein</fullName>
    </submittedName>
</protein>
<sequence>MGQESSNCYYWEEGLKQEQQQLEWPKGSRRLASSTFVDIQSISSSVQLSPNRLAEGLIEKPDFGLTLVYLFVVFSQQR</sequence>
<name>A0A915E7W3_9BILA</name>
<keyword evidence="1" id="KW-1185">Reference proteome</keyword>
<accession>A0A915E7W3</accession>
<dbReference type="AlphaFoldDB" id="A0A915E7W3"/>
<dbReference type="WBParaSite" id="jg328">
    <property type="protein sequence ID" value="jg328"/>
    <property type="gene ID" value="jg328"/>
</dbReference>
<evidence type="ECO:0000313" key="2">
    <source>
        <dbReference type="WBParaSite" id="jg328"/>
    </source>
</evidence>
<proteinExistence type="predicted"/>
<organism evidence="1 2">
    <name type="scientific">Ditylenchus dipsaci</name>
    <dbReference type="NCBI Taxonomy" id="166011"/>
    <lineage>
        <taxon>Eukaryota</taxon>
        <taxon>Metazoa</taxon>
        <taxon>Ecdysozoa</taxon>
        <taxon>Nematoda</taxon>
        <taxon>Chromadorea</taxon>
        <taxon>Rhabditida</taxon>
        <taxon>Tylenchina</taxon>
        <taxon>Tylenchomorpha</taxon>
        <taxon>Sphaerularioidea</taxon>
        <taxon>Anguinidae</taxon>
        <taxon>Anguininae</taxon>
        <taxon>Ditylenchus</taxon>
    </lineage>
</organism>
<dbReference type="Proteomes" id="UP000887574">
    <property type="component" value="Unplaced"/>
</dbReference>